<dbReference type="Proteomes" id="UP001142372">
    <property type="component" value="Unassembled WGS sequence"/>
</dbReference>
<proteinExistence type="predicted"/>
<feature type="compositionally biased region" description="Basic and acidic residues" evidence="1">
    <location>
        <begin position="26"/>
        <end position="36"/>
    </location>
</feature>
<reference evidence="2" key="2">
    <citation type="submission" date="2023-01" db="EMBL/GenBank/DDBJ databases">
        <authorList>
            <person name="Sun Q."/>
            <person name="Evtushenko L."/>
        </authorList>
    </citation>
    <scope>NUCLEOTIDE SEQUENCE</scope>
    <source>
        <strain evidence="2">VKM Ac-1401</strain>
    </source>
</reference>
<organism evidence="2 3">
    <name type="scientific">Leifsonia poae</name>
    <dbReference type="NCBI Taxonomy" id="110933"/>
    <lineage>
        <taxon>Bacteria</taxon>
        <taxon>Bacillati</taxon>
        <taxon>Actinomycetota</taxon>
        <taxon>Actinomycetes</taxon>
        <taxon>Micrococcales</taxon>
        <taxon>Microbacteriaceae</taxon>
        <taxon>Leifsonia</taxon>
    </lineage>
</organism>
<evidence type="ECO:0000256" key="1">
    <source>
        <dbReference type="SAM" id="MobiDB-lite"/>
    </source>
</evidence>
<sequence length="60" mass="6055">MALSTMLGRGSRTGASVTSVATDDGGSTRRVRETKGIEMPRRLLLGAMVTSGGSESGVAA</sequence>
<accession>A0A9W6H7S0</accession>
<protein>
    <submittedName>
        <fullName evidence="2">Uncharacterized protein</fullName>
    </submittedName>
</protein>
<keyword evidence="3" id="KW-1185">Reference proteome</keyword>
<comment type="caution">
    <text evidence="2">The sequence shown here is derived from an EMBL/GenBank/DDBJ whole genome shotgun (WGS) entry which is preliminary data.</text>
</comment>
<dbReference type="EMBL" id="BSEN01000004">
    <property type="protein sequence ID" value="GLJ75516.1"/>
    <property type="molecule type" value="Genomic_DNA"/>
</dbReference>
<name>A0A9W6H7S0_9MICO</name>
<reference evidence="2" key="1">
    <citation type="journal article" date="2014" name="Int. J. Syst. Evol. Microbiol.">
        <title>Complete genome sequence of Corynebacterium casei LMG S-19264T (=DSM 44701T), isolated from a smear-ripened cheese.</title>
        <authorList>
            <consortium name="US DOE Joint Genome Institute (JGI-PGF)"/>
            <person name="Walter F."/>
            <person name="Albersmeier A."/>
            <person name="Kalinowski J."/>
            <person name="Ruckert C."/>
        </authorList>
    </citation>
    <scope>NUCLEOTIDE SEQUENCE</scope>
    <source>
        <strain evidence="2">VKM Ac-1401</strain>
    </source>
</reference>
<dbReference type="AlphaFoldDB" id="A0A9W6H7S0"/>
<evidence type="ECO:0000313" key="2">
    <source>
        <dbReference type="EMBL" id="GLJ75516.1"/>
    </source>
</evidence>
<feature type="region of interest" description="Disordered" evidence="1">
    <location>
        <begin position="1"/>
        <end position="36"/>
    </location>
</feature>
<gene>
    <name evidence="2" type="ORF">GCM10017584_10900</name>
</gene>
<evidence type="ECO:0000313" key="3">
    <source>
        <dbReference type="Proteomes" id="UP001142372"/>
    </source>
</evidence>